<dbReference type="GO" id="GO:0102571">
    <property type="term" value="F:[protein]-3-O-(N-acetyl-D-glucosaminyl)-L-serine/L-threonine O-N-acetyl-alpha-D-glucosaminase activity"/>
    <property type="evidence" value="ECO:0007669"/>
    <property type="project" value="UniProtKB-EC"/>
</dbReference>
<evidence type="ECO:0000256" key="1">
    <source>
        <dbReference type="ARBA" id="ARBA00022801"/>
    </source>
</evidence>
<dbReference type="InterPro" id="IPR051822">
    <property type="entry name" value="Glycosyl_Hydrolase_84"/>
</dbReference>
<evidence type="ECO:0000256" key="2">
    <source>
        <dbReference type="ARBA" id="ARBA00023295"/>
    </source>
</evidence>
<proteinExistence type="predicted"/>
<feature type="region of interest" description="Disordered" evidence="8">
    <location>
        <begin position="1"/>
        <end position="30"/>
    </location>
</feature>
<evidence type="ECO:0000313" key="10">
    <source>
        <dbReference type="Proteomes" id="UP000095287"/>
    </source>
</evidence>
<dbReference type="AlphaFoldDB" id="A0A1I8AHM7"/>
<keyword evidence="2" id="KW-0326">Glycosidase</keyword>
<accession>A0A1I8AHM7</accession>
<dbReference type="SUPFAM" id="SSF51445">
    <property type="entry name" value="(Trans)glycosidases"/>
    <property type="match status" value="1"/>
</dbReference>
<evidence type="ECO:0000313" key="11">
    <source>
        <dbReference type="WBParaSite" id="L893_g584.t2"/>
    </source>
</evidence>
<evidence type="ECO:0000256" key="3">
    <source>
        <dbReference type="ARBA" id="ARBA00030512"/>
    </source>
</evidence>
<evidence type="ECO:0000256" key="5">
    <source>
        <dbReference type="ARBA" id="ARBA00052136"/>
    </source>
</evidence>
<dbReference type="Gene3D" id="1.20.58.240">
    <property type="entry name" value="STAT, domain 1"/>
    <property type="match status" value="1"/>
</dbReference>
<evidence type="ECO:0000256" key="8">
    <source>
        <dbReference type="SAM" id="MobiDB-lite"/>
    </source>
</evidence>
<dbReference type="Gene3D" id="3.40.630.30">
    <property type="match status" value="1"/>
</dbReference>
<dbReference type="GO" id="GO:0009100">
    <property type="term" value="P:glycoprotein metabolic process"/>
    <property type="evidence" value="ECO:0007669"/>
    <property type="project" value="TreeGrafter"/>
</dbReference>
<dbReference type="PANTHER" id="PTHR13170">
    <property type="entry name" value="O-GLCNACASE"/>
    <property type="match status" value="1"/>
</dbReference>
<dbReference type="InterPro" id="IPR017853">
    <property type="entry name" value="GH"/>
</dbReference>
<protein>
    <recommendedName>
        <fullName evidence="6">protein O-GlcNAcase</fullName>
        <ecNumber evidence="6">3.2.1.169</ecNumber>
    </recommendedName>
    <alternativeName>
        <fullName evidence="3">Beta-N-acetylhexosaminidase</fullName>
    </alternativeName>
    <alternativeName>
        <fullName evidence="7">Beta-hexosaminidase</fullName>
    </alternativeName>
</protein>
<organism evidence="10 11">
    <name type="scientific">Steinernema glaseri</name>
    <dbReference type="NCBI Taxonomy" id="37863"/>
    <lineage>
        <taxon>Eukaryota</taxon>
        <taxon>Metazoa</taxon>
        <taxon>Ecdysozoa</taxon>
        <taxon>Nematoda</taxon>
        <taxon>Chromadorea</taxon>
        <taxon>Rhabditida</taxon>
        <taxon>Tylenchina</taxon>
        <taxon>Panagrolaimomorpha</taxon>
        <taxon>Strongyloidoidea</taxon>
        <taxon>Steinernematidae</taxon>
        <taxon>Steinernema</taxon>
    </lineage>
</organism>
<sequence length="916" mass="102279">MSTSETGNVANLPNSDLPLVSSSKNSENDGSTQTFICGVVEGFYGRPWTTDQRRHLFRQLRDLGMNTYLYAPKDDVKHRAEWRQLYTSEETDHLQSLITAAKECDITFVYALSPGIDIIYSSAKDVKAIQEKLTQVRTFGCNAFAILFDDIETTMNPQDKKHFSSFVMAQLTVTNTVFESLDSPMFFFCPTEYCESRAVPSLSESDYLSTLGQKLLPDIKIMWTGPRVVSRILTPEHIEKVSEVLRRKPVIWDNLHANDYDPKRVFLGPFAGRSVGLKQQLGGLLLNPNCKYEANFVPLHTLAEWNRCDGDAPDVENGNFPYMHQPIYGEWFPNHSGPPHYRDATLEAGGAEPAAEIVVDKAKPIKLYHPLRALKEASKKWLEVYLQGLGPTIPPISQMETQTIAPIIEPVIISSTVPPPSIRTCEGNELLPHSDIPSPTYTSPIGTATTVTVQAFPLSNTIIGAAEAHDNMPLTVNSLTAEYSEPMDLASNLSFSSKEGIAPSSSRGASMTDVSMLDADDVVDDLVLSRNIDLDHIGLLVDIFYLPFEHGKRGNELLEEFTWLHSNAHVLRQCSDKSTSINCNEWFRRCEAFLRTVQLLTKLYNSIIDSPNKSLVQELLPYIWDAQGILSVVGVVIEWMRQGNLLTSPQDGLGNWWTNGEMDVEPWTLGGGMLPDLQKLLFTSTNVADIFLAKQTIPLSLTCYSLRPCPKTLEPNNFYEVLTSADEKNNFLNELMGVKDEYCFDRYFGAYVGIPVPDHNFVADEVLADGTLRPCAVIGAALNSQEFVETFKSVYIPRMRETYLNYVASLSLEDEALALQRVNKDLEAWVPIEFPEDFYNRYPSRIEIRYSSNVVAVAVRRLVHSAAATLAINGSTGMFTVVPKDEIEKIDLLLKLGLTEISTITTTGHVVLGHLL</sequence>
<keyword evidence="1" id="KW-0378">Hydrolase</keyword>
<dbReference type="FunFam" id="3.20.20.80:FF:000009">
    <property type="entry name" value="O-GlcNAcase BT_4395"/>
    <property type="match status" value="1"/>
</dbReference>
<dbReference type="Proteomes" id="UP000095287">
    <property type="component" value="Unplaced"/>
</dbReference>
<evidence type="ECO:0000259" key="9">
    <source>
        <dbReference type="PROSITE" id="PS52009"/>
    </source>
</evidence>
<dbReference type="InterPro" id="IPR011496">
    <property type="entry name" value="O-GlcNAcase_cat"/>
</dbReference>
<evidence type="ECO:0000256" key="4">
    <source>
        <dbReference type="ARBA" id="ARBA00050933"/>
    </source>
</evidence>
<keyword evidence="10" id="KW-1185">Reference proteome</keyword>
<dbReference type="Pfam" id="PF07555">
    <property type="entry name" value="NAGidase"/>
    <property type="match status" value="1"/>
</dbReference>
<name>A0A1I8AHM7_9BILA</name>
<dbReference type="GO" id="GO:0016231">
    <property type="term" value="F:beta-N-acetylglucosaminidase activity"/>
    <property type="evidence" value="ECO:0007669"/>
    <property type="project" value="TreeGrafter"/>
</dbReference>
<dbReference type="WBParaSite" id="L893_g584.t2">
    <property type="protein sequence ID" value="L893_g584.t2"/>
    <property type="gene ID" value="L893_g584"/>
</dbReference>
<evidence type="ECO:0000256" key="6">
    <source>
        <dbReference type="ARBA" id="ARBA00066938"/>
    </source>
</evidence>
<reference evidence="11" key="1">
    <citation type="submission" date="2016-11" db="UniProtKB">
        <authorList>
            <consortium name="WormBaseParasite"/>
        </authorList>
    </citation>
    <scope>IDENTIFICATION</scope>
</reference>
<dbReference type="PROSITE" id="PS52009">
    <property type="entry name" value="GH84"/>
    <property type="match status" value="1"/>
</dbReference>
<dbReference type="PANTHER" id="PTHR13170:SF16">
    <property type="entry name" value="PROTEIN O-GLCNACASE"/>
    <property type="match status" value="1"/>
</dbReference>
<dbReference type="Gene3D" id="3.20.20.80">
    <property type="entry name" value="Glycosidases"/>
    <property type="match status" value="1"/>
</dbReference>
<feature type="domain" description="GH84" evidence="9">
    <location>
        <begin position="35"/>
        <end position="310"/>
    </location>
</feature>
<dbReference type="EC" id="3.2.1.169" evidence="6"/>
<comment type="catalytic activity">
    <reaction evidence="4">
        <text>3-O-(N-acetyl-beta-D-glucosaminyl)-L-seryl-[protein] + H2O = N-acetyl-D-glucosamine + L-seryl-[protein]</text>
        <dbReference type="Rhea" id="RHEA:48876"/>
        <dbReference type="Rhea" id="RHEA-COMP:9863"/>
        <dbReference type="Rhea" id="RHEA-COMP:12251"/>
        <dbReference type="ChEBI" id="CHEBI:15377"/>
        <dbReference type="ChEBI" id="CHEBI:29999"/>
        <dbReference type="ChEBI" id="CHEBI:90838"/>
        <dbReference type="ChEBI" id="CHEBI:506227"/>
        <dbReference type="EC" id="3.2.1.169"/>
    </reaction>
</comment>
<evidence type="ECO:0000256" key="7">
    <source>
        <dbReference type="ARBA" id="ARBA00076634"/>
    </source>
</evidence>
<comment type="catalytic activity">
    <reaction evidence="5">
        <text>3-O-(N-acetyl-beta-D-glucosaminyl)-L-threonyl-[protein] + H2O = L-threonyl-[protein] + N-acetyl-D-glucosamine</text>
        <dbReference type="Rhea" id="RHEA:48892"/>
        <dbReference type="Rhea" id="RHEA-COMP:11060"/>
        <dbReference type="Rhea" id="RHEA-COMP:12252"/>
        <dbReference type="ChEBI" id="CHEBI:15377"/>
        <dbReference type="ChEBI" id="CHEBI:30013"/>
        <dbReference type="ChEBI" id="CHEBI:90840"/>
        <dbReference type="ChEBI" id="CHEBI:506227"/>
        <dbReference type="EC" id="3.2.1.169"/>
    </reaction>
</comment>